<gene>
    <name evidence="1" type="ORF">WJX75_008889</name>
</gene>
<evidence type="ECO:0008006" key="3">
    <source>
        <dbReference type="Google" id="ProtNLM"/>
    </source>
</evidence>
<comment type="caution">
    <text evidence="1">The sequence shown here is derived from an EMBL/GenBank/DDBJ whole genome shotgun (WGS) entry which is preliminary data.</text>
</comment>
<evidence type="ECO:0000313" key="2">
    <source>
        <dbReference type="Proteomes" id="UP001491310"/>
    </source>
</evidence>
<organism evidence="1 2">
    <name type="scientific">Coccomyxa subellipsoidea</name>
    <dbReference type="NCBI Taxonomy" id="248742"/>
    <lineage>
        <taxon>Eukaryota</taxon>
        <taxon>Viridiplantae</taxon>
        <taxon>Chlorophyta</taxon>
        <taxon>core chlorophytes</taxon>
        <taxon>Trebouxiophyceae</taxon>
        <taxon>Trebouxiophyceae incertae sedis</taxon>
        <taxon>Coccomyxaceae</taxon>
        <taxon>Coccomyxa</taxon>
    </lineage>
</organism>
<dbReference type="InterPro" id="IPR021109">
    <property type="entry name" value="Peptidase_aspartic_dom_sf"/>
</dbReference>
<dbReference type="PROSITE" id="PS00141">
    <property type="entry name" value="ASP_PROTEASE"/>
    <property type="match status" value="1"/>
</dbReference>
<sequence>MFAPDAPAQLQQAQAQLLLSVFLSLARRNPSLQLRAYLCQDNEASAVRNLNLICNGAWPWDNQLMPQPLQAVPLEEFQKKAVTSINVSADIEGQEITAMLDSGASFCVMNQHIVEDTGLTDYVQPSDMCYTIANGLTDHSLGFLPQIPTKIGNSEYLIDYEIAPS</sequence>
<accession>A0ABR2Z4K2</accession>
<dbReference type="CDD" id="cd00303">
    <property type="entry name" value="retropepsin_like"/>
    <property type="match status" value="1"/>
</dbReference>
<dbReference type="Proteomes" id="UP001491310">
    <property type="component" value="Unassembled WGS sequence"/>
</dbReference>
<keyword evidence="2" id="KW-1185">Reference proteome</keyword>
<dbReference type="InterPro" id="IPR001969">
    <property type="entry name" value="Aspartic_peptidase_AS"/>
</dbReference>
<evidence type="ECO:0000313" key="1">
    <source>
        <dbReference type="EMBL" id="KAK9919038.1"/>
    </source>
</evidence>
<protein>
    <recommendedName>
        <fullName evidence="3">Peptidase A2 domain-containing protein</fullName>
    </recommendedName>
</protein>
<name>A0ABR2Z4K2_9CHLO</name>
<dbReference type="Pfam" id="PF13650">
    <property type="entry name" value="Asp_protease_2"/>
    <property type="match status" value="1"/>
</dbReference>
<dbReference type="SUPFAM" id="SSF50630">
    <property type="entry name" value="Acid proteases"/>
    <property type="match status" value="1"/>
</dbReference>
<dbReference type="EMBL" id="JALJOT010000001">
    <property type="protein sequence ID" value="KAK9919038.1"/>
    <property type="molecule type" value="Genomic_DNA"/>
</dbReference>
<proteinExistence type="predicted"/>
<dbReference type="Gene3D" id="2.40.70.10">
    <property type="entry name" value="Acid Proteases"/>
    <property type="match status" value="1"/>
</dbReference>
<reference evidence="1 2" key="1">
    <citation type="journal article" date="2024" name="Nat. Commun.">
        <title>Phylogenomics reveals the evolutionary origins of lichenization in chlorophyte algae.</title>
        <authorList>
            <person name="Puginier C."/>
            <person name="Libourel C."/>
            <person name="Otte J."/>
            <person name="Skaloud P."/>
            <person name="Haon M."/>
            <person name="Grisel S."/>
            <person name="Petersen M."/>
            <person name="Berrin J.G."/>
            <person name="Delaux P.M."/>
            <person name="Dal Grande F."/>
            <person name="Keller J."/>
        </authorList>
    </citation>
    <scope>NUCLEOTIDE SEQUENCE [LARGE SCALE GENOMIC DNA]</scope>
    <source>
        <strain evidence="1 2">SAG 216-7</strain>
    </source>
</reference>